<evidence type="ECO:0000256" key="5">
    <source>
        <dbReference type="SAM" id="MobiDB-lite"/>
    </source>
</evidence>
<dbReference type="GO" id="GO:0008270">
    <property type="term" value="F:zinc ion binding"/>
    <property type="evidence" value="ECO:0007669"/>
    <property type="project" value="UniProtKB-KW"/>
</dbReference>
<gene>
    <name evidence="7" type="primary">Mecom_1</name>
    <name evidence="7" type="ORF">Anas_08143</name>
</gene>
<feature type="compositionally biased region" description="Basic and acidic residues" evidence="5">
    <location>
        <begin position="595"/>
        <end position="607"/>
    </location>
</feature>
<evidence type="ECO:0000313" key="7">
    <source>
        <dbReference type="EMBL" id="KAB7495432.1"/>
    </source>
</evidence>
<evidence type="ECO:0000256" key="4">
    <source>
        <dbReference type="PROSITE-ProRule" id="PRU00042"/>
    </source>
</evidence>
<keyword evidence="8" id="KW-1185">Reference proteome</keyword>
<dbReference type="SUPFAM" id="SSF57667">
    <property type="entry name" value="beta-beta-alpha zinc fingers"/>
    <property type="match status" value="2"/>
</dbReference>
<dbReference type="PROSITE" id="PS00028">
    <property type="entry name" value="ZINC_FINGER_C2H2_1"/>
    <property type="match status" value="3"/>
</dbReference>
<feature type="compositionally biased region" description="Low complexity" evidence="5">
    <location>
        <begin position="465"/>
        <end position="483"/>
    </location>
</feature>
<accession>A0A5N5SNM4</accession>
<dbReference type="FunFam" id="3.30.160.60:FF:000929">
    <property type="entry name" value="Uncharacterized protein, isoform B"/>
    <property type="match status" value="1"/>
</dbReference>
<dbReference type="PANTHER" id="PTHR23235:SF120">
    <property type="entry name" value="KRUPPEL-LIKE FACTOR 15"/>
    <property type="match status" value="1"/>
</dbReference>
<proteinExistence type="predicted"/>
<protein>
    <submittedName>
        <fullName evidence="7">MDS1 and EVI1 complex locus protein EVI1</fullName>
    </submittedName>
</protein>
<reference evidence="7 8" key="1">
    <citation type="journal article" date="2019" name="PLoS Biol.">
        <title>Sex chromosomes control vertical transmission of feminizing Wolbachia symbionts in an isopod.</title>
        <authorList>
            <person name="Becking T."/>
            <person name="Chebbi M.A."/>
            <person name="Giraud I."/>
            <person name="Moumen B."/>
            <person name="Laverre T."/>
            <person name="Caubet Y."/>
            <person name="Peccoud J."/>
            <person name="Gilbert C."/>
            <person name="Cordaux R."/>
        </authorList>
    </citation>
    <scope>NUCLEOTIDE SEQUENCE [LARGE SCALE GENOMIC DNA]</scope>
    <source>
        <strain evidence="7">ANa2</strain>
        <tissue evidence="7">Whole body excluding digestive tract and cuticle</tissue>
    </source>
</reference>
<evidence type="ECO:0000256" key="2">
    <source>
        <dbReference type="ARBA" id="ARBA00022771"/>
    </source>
</evidence>
<feature type="domain" description="C2H2-type" evidence="6">
    <location>
        <begin position="298"/>
        <end position="325"/>
    </location>
</feature>
<dbReference type="PANTHER" id="PTHR23235">
    <property type="entry name" value="KRUEPPEL-LIKE TRANSCRIPTION FACTOR"/>
    <property type="match status" value="1"/>
</dbReference>
<feature type="compositionally biased region" description="Acidic residues" evidence="5">
    <location>
        <begin position="496"/>
        <end position="515"/>
    </location>
</feature>
<evidence type="ECO:0000259" key="6">
    <source>
        <dbReference type="PROSITE" id="PS50157"/>
    </source>
</evidence>
<dbReference type="Pfam" id="PF00096">
    <property type="entry name" value="zf-C2H2"/>
    <property type="match status" value="3"/>
</dbReference>
<feature type="domain" description="C2H2-type" evidence="6">
    <location>
        <begin position="355"/>
        <end position="382"/>
    </location>
</feature>
<keyword evidence="2 4" id="KW-0863">Zinc-finger</keyword>
<keyword evidence="3" id="KW-0862">Zinc</keyword>
<feature type="compositionally biased region" description="Basic and acidic residues" evidence="5">
    <location>
        <begin position="516"/>
        <end position="530"/>
    </location>
</feature>
<comment type="caution">
    <text evidence="7">The sequence shown here is derived from an EMBL/GenBank/DDBJ whole genome shotgun (WGS) entry which is preliminary data.</text>
</comment>
<dbReference type="EMBL" id="SEYY01022617">
    <property type="protein sequence ID" value="KAB7495432.1"/>
    <property type="molecule type" value="Genomic_DNA"/>
</dbReference>
<feature type="region of interest" description="Disordered" evidence="5">
    <location>
        <begin position="465"/>
        <end position="574"/>
    </location>
</feature>
<dbReference type="InterPro" id="IPR013087">
    <property type="entry name" value="Znf_C2H2_type"/>
</dbReference>
<evidence type="ECO:0000256" key="3">
    <source>
        <dbReference type="ARBA" id="ARBA00022833"/>
    </source>
</evidence>
<dbReference type="SMART" id="SM00355">
    <property type="entry name" value="ZnF_C2H2"/>
    <property type="match status" value="3"/>
</dbReference>
<sequence length="607" mass="67651">MSCTRSVDILPGLSYPGCPVTLPGMQKLHSAITSLPKQTTMTPIRPLPDLPDLLPSPKTGATCPEIHSDDRYAEGMNIKNINTSSHFPFDLSKGSRGSPVPISSQLNNSLEIDQPLDLRLDFKKRNENLEDGKSDTSEKKPESSVATKGEESLQSKQSSKSYPTRSHSFFVKRKNSFLFPSPSQSASLALIYPRALPPTQLPFHNLSKNNSFMPLDQRSSSGLFTSTTQPSYPSLLPLSAAVRSYPYPVSVLRPYQNVSNNHSALYDAITERRPNSERASTSVSLTNLSNPSRIRERYACKFCGKVFPRSANLTRHLRTHTGEQPYKCKFCERSFSISSNLQRHVRNIHNKEKPYKCPQCDRAFGQQTNLDRHLKKHENECPTILDGPPGHLEFQLRAAERLLSKPLPSLTPIQAKHSIFAHGNSQGYSHAFPTLLQNSPAITTAEFLSSHSVISSLANKLQSSRENISISTSQSSSPNPQHSNNEDSTDEKDLKDIEEDEEDIDIDVEKDDEEIENGKKLTSLEEKLKELQGSPTSSLKETEHKTRKSIEESKEEQHSNDEENDTMDCSDEHLTQSLSCEVTITSAVPLPDNINEEKGEDKAAVKV</sequence>
<feature type="region of interest" description="Disordered" evidence="5">
    <location>
        <begin position="127"/>
        <end position="165"/>
    </location>
</feature>
<dbReference type="Proteomes" id="UP000326759">
    <property type="component" value="Unassembled WGS sequence"/>
</dbReference>
<name>A0A5N5SNM4_9CRUS</name>
<dbReference type="FunFam" id="3.30.160.60:FF:000159">
    <property type="entry name" value="Mds1 and evi1 complex locus protein"/>
    <property type="match status" value="1"/>
</dbReference>
<feature type="compositionally biased region" description="Basic and acidic residues" evidence="5">
    <location>
        <begin position="540"/>
        <end position="561"/>
    </location>
</feature>
<dbReference type="AlphaFoldDB" id="A0A5N5SNM4"/>
<feature type="compositionally biased region" description="Basic and acidic residues" evidence="5">
    <location>
        <begin position="127"/>
        <end position="153"/>
    </location>
</feature>
<evidence type="ECO:0000256" key="1">
    <source>
        <dbReference type="ARBA" id="ARBA00022723"/>
    </source>
</evidence>
<dbReference type="InterPro" id="IPR036236">
    <property type="entry name" value="Znf_C2H2_sf"/>
</dbReference>
<keyword evidence="1" id="KW-0479">Metal-binding</keyword>
<dbReference type="OrthoDB" id="9368434at2759"/>
<feature type="region of interest" description="Disordered" evidence="5">
    <location>
        <begin position="89"/>
        <end position="108"/>
    </location>
</feature>
<feature type="region of interest" description="Disordered" evidence="5">
    <location>
        <begin position="587"/>
        <end position="607"/>
    </location>
</feature>
<feature type="domain" description="C2H2-type" evidence="6">
    <location>
        <begin position="326"/>
        <end position="354"/>
    </location>
</feature>
<dbReference type="GO" id="GO:0000981">
    <property type="term" value="F:DNA-binding transcription factor activity, RNA polymerase II-specific"/>
    <property type="evidence" value="ECO:0007669"/>
    <property type="project" value="TreeGrafter"/>
</dbReference>
<dbReference type="GO" id="GO:0000978">
    <property type="term" value="F:RNA polymerase II cis-regulatory region sequence-specific DNA binding"/>
    <property type="evidence" value="ECO:0007669"/>
    <property type="project" value="TreeGrafter"/>
</dbReference>
<dbReference type="Gene3D" id="3.30.160.60">
    <property type="entry name" value="Classic Zinc Finger"/>
    <property type="match status" value="3"/>
</dbReference>
<organism evidence="7 8">
    <name type="scientific">Armadillidium nasatum</name>
    <dbReference type="NCBI Taxonomy" id="96803"/>
    <lineage>
        <taxon>Eukaryota</taxon>
        <taxon>Metazoa</taxon>
        <taxon>Ecdysozoa</taxon>
        <taxon>Arthropoda</taxon>
        <taxon>Crustacea</taxon>
        <taxon>Multicrustacea</taxon>
        <taxon>Malacostraca</taxon>
        <taxon>Eumalacostraca</taxon>
        <taxon>Peracarida</taxon>
        <taxon>Isopoda</taxon>
        <taxon>Oniscidea</taxon>
        <taxon>Crinocheta</taxon>
        <taxon>Armadillidiidae</taxon>
        <taxon>Armadillidium</taxon>
    </lineage>
</organism>
<evidence type="ECO:0000313" key="8">
    <source>
        <dbReference type="Proteomes" id="UP000326759"/>
    </source>
</evidence>
<dbReference type="PROSITE" id="PS50157">
    <property type="entry name" value="ZINC_FINGER_C2H2_2"/>
    <property type="match status" value="3"/>
</dbReference>
<dbReference type="FunFam" id="3.30.160.60:FF:000112">
    <property type="entry name" value="Mds1 and evi1 complex locus protein"/>
    <property type="match status" value="1"/>
</dbReference>